<dbReference type="Proteomes" id="UP000543804">
    <property type="component" value="Unassembled WGS sequence"/>
</dbReference>
<dbReference type="InterPro" id="IPR002528">
    <property type="entry name" value="MATE_fam"/>
</dbReference>
<feature type="transmembrane region" description="Helical" evidence="13">
    <location>
        <begin position="163"/>
        <end position="183"/>
    </location>
</feature>
<proteinExistence type="inferred from homology"/>
<evidence type="ECO:0000313" key="14">
    <source>
        <dbReference type="EMBL" id="NMD98796.1"/>
    </source>
</evidence>
<feature type="transmembrane region" description="Helical" evidence="13">
    <location>
        <begin position="356"/>
        <end position="374"/>
    </location>
</feature>
<evidence type="ECO:0000256" key="2">
    <source>
        <dbReference type="ARBA" id="ARBA00004651"/>
    </source>
</evidence>
<evidence type="ECO:0000256" key="12">
    <source>
        <dbReference type="ARBA" id="ARBA00031636"/>
    </source>
</evidence>
<sequence length="440" mass="47538">MLHGTLWNKIIVFALPLVLTGIFEQLFNAADTLILGRYDSAAAMAAVGNNTPLVGLIIYLFLGLSLGANVLIAQALGAGRLRDASRTVHAAILLALFTGLAVAALGECAAAPVMDWLGVPEEVLPLALTYFRIFLLGMPFLCLYNFIAAILRSRGDTRTPFRALFLASLLNILLDLLFIPILGWGAAGAALATDLAFLGCAAHLLRSLLHQAGVLRLEPRLLRVSCRLAILRRICAIGLPAAAQGMMFDIANLVLQAAINSLGEKVMAASAAAFTIEILLYYGVFSLNQTCTTFVGQNYGARNLSRCRRAATLCLAFAVIIALLNGIFALLTMHAIFSYFTSDPEVIRLAETRIEYVVAFSFLCAIGDTLSAALRGYGNSIGPAVIAFFAICGSRLAWVFLIFPSYRTFANLLLCYPLSWILAAVLLGIYYRTFMRHLRG</sequence>
<evidence type="ECO:0000256" key="11">
    <source>
        <dbReference type="ARBA" id="ARBA00023136"/>
    </source>
</evidence>
<dbReference type="InterPro" id="IPR050222">
    <property type="entry name" value="MATE_MdtK"/>
</dbReference>
<gene>
    <name evidence="14" type="ORF">HF878_04755</name>
</gene>
<evidence type="ECO:0000256" key="8">
    <source>
        <dbReference type="ARBA" id="ARBA00022692"/>
    </source>
</evidence>
<dbReference type="GO" id="GO:0042910">
    <property type="term" value="F:xenobiotic transmembrane transporter activity"/>
    <property type="evidence" value="ECO:0007669"/>
    <property type="project" value="InterPro"/>
</dbReference>
<evidence type="ECO:0000256" key="5">
    <source>
        <dbReference type="ARBA" id="ARBA00022448"/>
    </source>
</evidence>
<evidence type="ECO:0000256" key="4">
    <source>
        <dbReference type="ARBA" id="ARBA00020268"/>
    </source>
</evidence>
<dbReference type="EMBL" id="JABAFA010000010">
    <property type="protein sequence ID" value="NMD98796.1"/>
    <property type="molecule type" value="Genomic_DNA"/>
</dbReference>
<feature type="transmembrane region" description="Helical" evidence="13">
    <location>
        <begin position="230"/>
        <end position="254"/>
    </location>
</feature>
<evidence type="ECO:0000256" key="1">
    <source>
        <dbReference type="ARBA" id="ARBA00003408"/>
    </source>
</evidence>
<protein>
    <recommendedName>
        <fullName evidence="4">Probable multidrug resistance protein NorM</fullName>
    </recommendedName>
    <alternativeName>
        <fullName evidence="12">Multidrug-efflux transporter</fullName>
    </alternativeName>
</protein>
<keyword evidence="7" id="KW-1003">Cell membrane</keyword>
<dbReference type="PANTHER" id="PTHR43298:SF2">
    <property type="entry name" value="FMN_FAD EXPORTER YEEO-RELATED"/>
    <property type="match status" value="1"/>
</dbReference>
<keyword evidence="15" id="KW-1185">Reference proteome</keyword>
<feature type="transmembrane region" description="Helical" evidence="13">
    <location>
        <begin position="189"/>
        <end position="209"/>
    </location>
</feature>
<comment type="subcellular location">
    <subcellularLocation>
        <location evidence="2">Cell membrane</location>
        <topology evidence="2">Multi-pass membrane protein</topology>
    </subcellularLocation>
</comment>
<keyword evidence="10" id="KW-0406">Ion transport</keyword>
<dbReference type="AlphaFoldDB" id="A0A848B5M8"/>
<dbReference type="GO" id="GO:0015297">
    <property type="term" value="F:antiporter activity"/>
    <property type="evidence" value="ECO:0007669"/>
    <property type="project" value="UniProtKB-KW"/>
</dbReference>
<feature type="transmembrane region" description="Helical" evidence="13">
    <location>
        <begin position="310"/>
        <end position="336"/>
    </location>
</feature>
<accession>A0A848B5M8</accession>
<reference evidence="14 15" key="1">
    <citation type="submission" date="2020-04" db="EMBL/GenBank/DDBJ databases">
        <authorList>
            <person name="Hitch T.C.A."/>
            <person name="Wylensek D."/>
            <person name="Clavel T."/>
        </authorList>
    </citation>
    <scope>NUCLEOTIDE SEQUENCE [LARGE SCALE GENOMIC DNA]</scope>
    <source>
        <strain evidence="14 15">PG-130-P53-12</strain>
    </source>
</reference>
<feature type="transmembrane region" description="Helical" evidence="13">
    <location>
        <begin position="53"/>
        <end position="76"/>
    </location>
</feature>
<evidence type="ECO:0000256" key="6">
    <source>
        <dbReference type="ARBA" id="ARBA00022449"/>
    </source>
</evidence>
<evidence type="ECO:0000313" key="15">
    <source>
        <dbReference type="Proteomes" id="UP000543804"/>
    </source>
</evidence>
<feature type="transmembrane region" description="Helical" evidence="13">
    <location>
        <begin position="133"/>
        <end position="151"/>
    </location>
</feature>
<dbReference type="PANTHER" id="PTHR43298">
    <property type="entry name" value="MULTIDRUG RESISTANCE PROTEIN NORM-RELATED"/>
    <property type="match status" value="1"/>
</dbReference>
<evidence type="ECO:0000256" key="13">
    <source>
        <dbReference type="SAM" id="Phobius"/>
    </source>
</evidence>
<evidence type="ECO:0000256" key="3">
    <source>
        <dbReference type="ARBA" id="ARBA00010199"/>
    </source>
</evidence>
<keyword evidence="5" id="KW-0813">Transport</keyword>
<feature type="transmembrane region" description="Helical" evidence="13">
    <location>
        <begin position="381"/>
        <end position="403"/>
    </location>
</feature>
<dbReference type="PIRSF" id="PIRSF006603">
    <property type="entry name" value="DinF"/>
    <property type="match status" value="1"/>
</dbReference>
<feature type="transmembrane region" description="Helical" evidence="13">
    <location>
        <begin position="409"/>
        <end position="431"/>
    </location>
</feature>
<dbReference type="Pfam" id="PF01554">
    <property type="entry name" value="MatE"/>
    <property type="match status" value="2"/>
</dbReference>
<feature type="transmembrane region" description="Helical" evidence="13">
    <location>
        <begin position="266"/>
        <end position="284"/>
    </location>
</feature>
<dbReference type="GO" id="GO:0006811">
    <property type="term" value="P:monoatomic ion transport"/>
    <property type="evidence" value="ECO:0007669"/>
    <property type="project" value="UniProtKB-KW"/>
</dbReference>
<evidence type="ECO:0000256" key="7">
    <source>
        <dbReference type="ARBA" id="ARBA00022475"/>
    </source>
</evidence>
<organism evidence="14 15">
    <name type="scientific">Selenomonas bovis</name>
    <dbReference type="NCBI Taxonomy" id="416586"/>
    <lineage>
        <taxon>Bacteria</taxon>
        <taxon>Bacillati</taxon>
        <taxon>Bacillota</taxon>
        <taxon>Negativicutes</taxon>
        <taxon>Selenomonadales</taxon>
        <taxon>Selenomonadaceae</taxon>
        <taxon>Selenomonas</taxon>
    </lineage>
</organism>
<evidence type="ECO:0000256" key="10">
    <source>
        <dbReference type="ARBA" id="ARBA00023065"/>
    </source>
</evidence>
<dbReference type="GO" id="GO:0005886">
    <property type="term" value="C:plasma membrane"/>
    <property type="evidence" value="ECO:0007669"/>
    <property type="project" value="UniProtKB-SubCell"/>
</dbReference>
<name>A0A848B5M8_9FIRM</name>
<dbReference type="InterPro" id="IPR048279">
    <property type="entry name" value="MdtK-like"/>
</dbReference>
<keyword evidence="8 13" id="KW-0812">Transmembrane</keyword>
<feature type="transmembrane region" description="Helical" evidence="13">
    <location>
        <begin position="88"/>
        <end position="113"/>
    </location>
</feature>
<dbReference type="NCBIfam" id="TIGR00797">
    <property type="entry name" value="matE"/>
    <property type="match status" value="1"/>
</dbReference>
<comment type="similarity">
    <text evidence="3">Belongs to the multi antimicrobial extrusion (MATE) (TC 2.A.66.1) family.</text>
</comment>
<keyword evidence="11 13" id="KW-0472">Membrane</keyword>
<keyword evidence="9 13" id="KW-1133">Transmembrane helix</keyword>
<evidence type="ECO:0000256" key="9">
    <source>
        <dbReference type="ARBA" id="ARBA00022989"/>
    </source>
</evidence>
<keyword evidence="6" id="KW-0050">Antiport</keyword>
<comment type="function">
    <text evidence="1">Multidrug efflux pump.</text>
</comment>
<comment type="caution">
    <text evidence="14">The sequence shown here is derived from an EMBL/GenBank/DDBJ whole genome shotgun (WGS) entry which is preliminary data.</text>
</comment>